<dbReference type="RefSeq" id="WP_043708278.1">
    <property type="nucleotide sequence ID" value="NZ_JALOCT010000008.1"/>
</dbReference>
<dbReference type="Proteomes" id="UP000032287">
    <property type="component" value="Unassembled WGS sequence"/>
</dbReference>
<sequence>MKLSKAFFQTVGIVVMLAQLPEDETLKSQEMSARMQVSHSYLLKIAKKLKDAGVIASSASKNGGYSLAKKPEEISFLALFDAVESGEDFHENFDVEIAQGIFITPTLIEEKSNRLIDLLNEAEQAYRERLANHKLSDILPSDADGKLIQIDWQVILADDSKI</sequence>
<dbReference type="EMBL" id="JWHU01000016">
    <property type="protein sequence ID" value="KIU20778.1"/>
    <property type="molecule type" value="Genomic_DNA"/>
</dbReference>
<dbReference type="Gene3D" id="1.10.10.10">
    <property type="entry name" value="Winged helix-like DNA-binding domain superfamily/Winged helix DNA-binding domain"/>
    <property type="match status" value="1"/>
</dbReference>
<comment type="caution">
    <text evidence="1">The sequence shown here is derived from an EMBL/GenBank/DDBJ whole genome shotgun (WGS) entry which is preliminary data.</text>
</comment>
<dbReference type="GO" id="GO:0005829">
    <property type="term" value="C:cytosol"/>
    <property type="evidence" value="ECO:0007669"/>
    <property type="project" value="TreeGrafter"/>
</dbReference>
<dbReference type="eggNOG" id="COG1959">
    <property type="taxonomic scope" value="Bacteria"/>
</dbReference>
<evidence type="ECO:0000313" key="1">
    <source>
        <dbReference type="EMBL" id="KIU20778.1"/>
    </source>
</evidence>
<dbReference type="InterPro" id="IPR000944">
    <property type="entry name" value="Tscrpt_reg_Rrf2"/>
</dbReference>
<dbReference type="InterPro" id="IPR036390">
    <property type="entry name" value="WH_DNA-bd_sf"/>
</dbReference>
<keyword evidence="2" id="KW-1185">Reference proteome</keyword>
<name>A0A0D1KEF6_9LACO</name>
<dbReference type="PROSITE" id="PS51197">
    <property type="entry name" value="HTH_RRF2_2"/>
    <property type="match status" value="1"/>
</dbReference>
<organism evidence="1 2">
    <name type="scientific">Weissella cibaria</name>
    <dbReference type="NCBI Taxonomy" id="137591"/>
    <lineage>
        <taxon>Bacteria</taxon>
        <taxon>Bacillati</taxon>
        <taxon>Bacillota</taxon>
        <taxon>Bacilli</taxon>
        <taxon>Lactobacillales</taxon>
        <taxon>Lactobacillaceae</taxon>
        <taxon>Weissella</taxon>
    </lineage>
</organism>
<protein>
    <submittedName>
        <fullName evidence="1">Transcriptional repressor NsrR</fullName>
    </submittedName>
</protein>
<evidence type="ECO:0000313" key="2">
    <source>
        <dbReference type="Proteomes" id="UP000032287"/>
    </source>
</evidence>
<dbReference type="PANTHER" id="PTHR33221:SF9">
    <property type="entry name" value="RRF2 FAMILY PROTEIN"/>
    <property type="match status" value="1"/>
</dbReference>
<accession>A0A0D1KEF6</accession>
<dbReference type="InterPro" id="IPR036388">
    <property type="entry name" value="WH-like_DNA-bd_sf"/>
</dbReference>
<dbReference type="AlphaFoldDB" id="A0A0D1KEF6"/>
<gene>
    <name evidence="1" type="ORF">QX99_01085</name>
</gene>
<dbReference type="Pfam" id="PF02082">
    <property type="entry name" value="Rrf2"/>
    <property type="match status" value="1"/>
</dbReference>
<proteinExistence type="predicted"/>
<reference evidence="1 2" key="1">
    <citation type="journal article" date="2015" name="Microbiology (Mosc.)">
        <title>Genomics of the Weissella cibaria species with an examination of its metabolic traits.</title>
        <authorList>
            <person name="Lynch K.M."/>
            <person name="Lucid A."/>
            <person name="Arendt E.K."/>
            <person name="Sleator R.D."/>
            <person name="Lucey B."/>
            <person name="Coffey A."/>
        </authorList>
    </citation>
    <scope>NUCLEOTIDE SEQUENCE [LARGE SCALE GENOMIC DNA]</scope>
    <source>
        <strain evidence="1 2">MG1</strain>
    </source>
</reference>
<dbReference type="GO" id="GO:0003700">
    <property type="term" value="F:DNA-binding transcription factor activity"/>
    <property type="evidence" value="ECO:0007669"/>
    <property type="project" value="TreeGrafter"/>
</dbReference>
<dbReference type="SUPFAM" id="SSF46785">
    <property type="entry name" value="Winged helix' DNA-binding domain"/>
    <property type="match status" value="1"/>
</dbReference>
<dbReference type="PATRIC" id="fig|137591.25.peg.1053"/>
<dbReference type="PANTHER" id="PTHR33221">
    <property type="entry name" value="WINGED HELIX-TURN-HELIX TRANSCRIPTIONAL REGULATOR, RRF2 FAMILY"/>
    <property type="match status" value="1"/>
</dbReference>